<organism evidence="29 30">
    <name type="scientific">Balaenoptera physalus</name>
    <name type="common">Fin whale</name>
    <name type="synonym">Balaena physalus</name>
    <dbReference type="NCBI Taxonomy" id="9770"/>
    <lineage>
        <taxon>Eukaryota</taxon>
        <taxon>Metazoa</taxon>
        <taxon>Chordata</taxon>
        <taxon>Craniata</taxon>
        <taxon>Vertebrata</taxon>
        <taxon>Euteleostomi</taxon>
        <taxon>Mammalia</taxon>
        <taxon>Eutheria</taxon>
        <taxon>Laurasiatheria</taxon>
        <taxon>Artiodactyla</taxon>
        <taxon>Whippomorpha</taxon>
        <taxon>Cetacea</taxon>
        <taxon>Mysticeti</taxon>
        <taxon>Balaenopteridae</taxon>
        <taxon>Balaenoptera</taxon>
    </lineage>
</organism>
<keyword evidence="14" id="KW-1278">Translocase</keyword>
<comment type="cofactor">
    <cofactor evidence="1">
        <name>Mg(2+)</name>
        <dbReference type="ChEBI" id="CHEBI:18420"/>
    </cofactor>
</comment>
<keyword evidence="30" id="KW-1185">Reference proteome</keyword>
<evidence type="ECO:0000256" key="2">
    <source>
        <dbReference type="ARBA" id="ARBA00004477"/>
    </source>
</evidence>
<evidence type="ECO:0000256" key="17">
    <source>
        <dbReference type="ARBA" id="ARBA00023136"/>
    </source>
</evidence>
<keyword evidence="9" id="KW-0067">ATP-binding</keyword>
<dbReference type="PANTHER" id="PTHR43394:SF14">
    <property type="entry name" value="TRANSPORTER 2, ATP BINDING CASSETTE SUBFAMILY B"/>
    <property type="match status" value="1"/>
</dbReference>
<dbReference type="InterPro" id="IPR003439">
    <property type="entry name" value="ABC_transporter-like_ATP-bd"/>
</dbReference>
<dbReference type="InterPro" id="IPR003593">
    <property type="entry name" value="AAA+_ATPase"/>
</dbReference>
<keyword evidence="16" id="KW-1064">Adaptive immunity</keyword>
<dbReference type="GO" id="GO:0046872">
    <property type="term" value="F:metal ion binding"/>
    <property type="evidence" value="ECO:0007669"/>
    <property type="project" value="UniProtKB-KW"/>
</dbReference>
<evidence type="ECO:0000256" key="3">
    <source>
        <dbReference type="ARBA" id="ARBA00006493"/>
    </source>
</evidence>
<evidence type="ECO:0000256" key="20">
    <source>
        <dbReference type="ARBA" id="ARBA00070706"/>
    </source>
</evidence>
<dbReference type="NCBIfam" id="TIGR00958">
    <property type="entry name" value="3a01208"/>
    <property type="match status" value="2"/>
</dbReference>
<dbReference type="InterPro" id="IPR036640">
    <property type="entry name" value="ABC1_TM_sf"/>
</dbReference>
<evidence type="ECO:0000313" key="29">
    <source>
        <dbReference type="EMBL" id="KAB0398668.1"/>
    </source>
</evidence>
<dbReference type="Gene3D" id="3.60.20.10">
    <property type="entry name" value="Glutamine Phosphoribosylpyrophosphate, subunit 1, domain 1"/>
    <property type="match status" value="1"/>
</dbReference>
<evidence type="ECO:0000256" key="14">
    <source>
        <dbReference type="ARBA" id="ARBA00022967"/>
    </source>
</evidence>
<name>A0A643CFF1_BALPH</name>
<evidence type="ECO:0000256" key="22">
    <source>
        <dbReference type="ARBA" id="ARBA00081444"/>
    </source>
</evidence>
<dbReference type="FunFam" id="1.20.1560.10:FF:000068">
    <property type="entry name" value="Transporter 1 ATP-binding cassette sub-family B"/>
    <property type="match status" value="1"/>
</dbReference>
<comment type="subcellular location">
    <subcellularLocation>
        <location evidence="2">Endoplasmic reticulum membrane</location>
        <topology evidence="2">Multi-pass membrane protein</topology>
    </subcellularLocation>
</comment>
<evidence type="ECO:0000256" key="13">
    <source>
        <dbReference type="ARBA" id="ARBA00022927"/>
    </source>
</evidence>
<dbReference type="CDD" id="cd18590">
    <property type="entry name" value="ABC_6TM_TAP2"/>
    <property type="match status" value="1"/>
</dbReference>
<keyword evidence="11" id="KW-0571">Peptide transport</keyword>
<dbReference type="GO" id="GO:0005839">
    <property type="term" value="C:proteasome core complex"/>
    <property type="evidence" value="ECO:0007669"/>
    <property type="project" value="InterPro"/>
</dbReference>
<evidence type="ECO:0000256" key="23">
    <source>
        <dbReference type="ARBA" id="ARBA00084058"/>
    </source>
</evidence>
<dbReference type="InterPro" id="IPR011527">
    <property type="entry name" value="ABC1_TM_dom"/>
</dbReference>
<keyword evidence="12" id="KW-0391">Immunity</keyword>
<dbReference type="FunFam" id="1.20.1560.10:FF:000042">
    <property type="entry name" value="Antigen peptide transporter 2"/>
    <property type="match status" value="1"/>
</dbReference>
<dbReference type="OrthoDB" id="6500128at2759"/>
<evidence type="ECO:0000256" key="18">
    <source>
        <dbReference type="ARBA" id="ARBA00034522"/>
    </source>
</evidence>
<feature type="transmembrane region" description="Helical" evidence="26">
    <location>
        <begin position="293"/>
        <end position="309"/>
    </location>
</feature>
<keyword evidence="6" id="KW-0479">Metal-binding</keyword>
<dbReference type="InterPro" id="IPR001353">
    <property type="entry name" value="Proteasome_sua/b"/>
</dbReference>
<dbReference type="SUPFAM" id="SSF90123">
    <property type="entry name" value="ABC transporter transmembrane region"/>
    <property type="match status" value="2"/>
</dbReference>
<protein>
    <recommendedName>
        <fullName evidence="21">Antigen peptide transporter 1</fullName>
        <ecNumber evidence="18">7.4.2.14</ecNumber>
    </recommendedName>
    <alternativeName>
        <fullName evidence="23">ATP-binding cassette sub-family B member 2</fullName>
    </alternativeName>
    <alternativeName>
        <fullName evidence="24">ATP-binding cassette sub-family B member 3</fullName>
    </alternativeName>
    <alternativeName>
        <fullName evidence="20">Antigen peptide transporter 2</fullName>
    </alternativeName>
    <alternativeName>
        <fullName evidence="22">Peptide transporter TAP1</fullName>
    </alternativeName>
</protein>
<feature type="transmembrane region" description="Helical" evidence="26">
    <location>
        <begin position="195"/>
        <end position="216"/>
    </location>
</feature>
<dbReference type="InterPro" id="IPR017871">
    <property type="entry name" value="ABC_transporter-like_CS"/>
</dbReference>
<evidence type="ECO:0000256" key="7">
    <source>
        <dbReference type="ARBA" id="ARBA00022741"/>
    </source>
</evidence>
<keyword evidence="17 26" id="KW-0472">Membrane</keyword>
<evidence type="ECO:0000259" key="28">
    <source>
        <dbReference type="PROSITE" id="PS50929"/>
    </source>
</evidence>
<dbReference type="EMBL" id="SGJD01001724">
    <property type="protein sequence ID" value="KAB0398668.1"/>
    <property type="molecule type" value="Genomic_DNA"/>
</dbReference>
<evidence type="ECO:0000256" key="24">
    <source>
        <dbReference type="ARBA" id="ARBA00084065"/>
    </source>
</evidence>
<reference evidence="29 30" key="1">
    <citation type="journal article" date="2019" name="PLoS ONE">
        <title>Genomic analyses reveal an absence of contemporary introgressive admixture between fin whales and blue whales, despite known hybrids.</title>
        <authorList>
            <person name="Westbury M.V."/>
            <person name="Petersen B."/>
            <person name="Lorenzen E.D."/>
        </authorList>
    </citation>
    <scope>NUCLEOTIDE SEQUENCE [LARGE SCALE GENOMIC DNA]</scope>
    <source>
        <strain evidence="29">FinWhale-01</strain>
    </source>
</reference>
<evidence type="ECO:0000256" key="16">
    <source>
        <dbReference type="ARBA" id="ARBA00023130"/>
    </source>
</evidence>
<gene>
    <name evidence="29" type="ORF">E2I00_006635</name>
</gene>
<sequence>MLLRLALPRIASLLVPPALPLLRVWVAGLSRWAVLWLGARGVLGAALGFRRESAGVRGWLAALEPLAAVLGLALPGLASFRELDPWGAPRDADSTRPLHWGSRLDAFALSYTAALPAAALWHKIRSLWVQGGHGASGVAVSRLLGFLGPEKERLPLILALLVLSCLGEMAVPFFTGRFTDWILHDRTGAAFTRNITLMSVLTIASAVLEFTADGIYNSTMGRVRSHLQGEVFRAVLRQETEFFQKNQTGAITSRVTEDTSTMSESLSSQLSLLLWYLGRGLCLLGLMLWGSPSLTMVTLLALPLLFLLPKKLGKWHKVLAAQVQESLAESSQVAIEVLSAMPTVRSFANEEGEAQKFRQKLHEMKTLNQKEALAYAVNLWTTNISGLLLKVGILYFGGQLVTSGSVSSGHLVTFVLYQIQFTTAVEVLLSTYPRVQKAVGSSEKIFEYLDRIPRCPASGVFTSLKLQGLVQFQGVSFAYPNRLDVPVLQGLTFTLRPGEVTALVGPNGSGKSTVAALLQNLYQPTEGQVLLDGEPLPKYEHRYLHRQVAAVGQEPQLFGRSLKENIAYGLVQKPTMEDITAAAVESGAHGFISVLPQGYDTEVGEAGGQLSGGQRQTVALARALIRKPCVLILDDATSALDANSQSRVEQLLYESPERCSRSVLLITQRLSSLKQAHHILFLEGGTIIEAGTHQQLMANEGRYWTMVQAPASKLLSNMMCQYRGMGLSIGSMICGWDKKGPGLYYVDENGTRLSGNMFSTGSGNSYAYGVMDTGYRPDLGIEEACDLGRRAIVHATHRDSYSGGVVNMYHVKEDGWVKVESTDVSDLMHQYREANLAMGLPDLRPWAFLLLADSALLKLSWPDLPFLGVAFFFLAVAVLGETLIPYYSGRVIDILGGDFDPDAFASAIFFMCLFSVGSSLSAGCRGSTFTYIMSRINLRIRELLFSSLLCQDLAFFQETKTGELNSRLSSDTKLMSHWLPLNANVLSRSLVKVLGLYSFMLNLSPRLTLLSLLEVPLMTAAEKMYSVRHQAVLQEIQDAVAKAGQVVREAVGGLQTVRSFGAEEQEVHRYKEALDRCRQLWWRQDLERAVYLLLRRMLHLVMQVLLLRRGLQQILAGDLTRGGLLSFLLYREDVGNHVQTLVYMFGDMLSNVGAAEKVFCYLDRKPNLPPAGTLAPPTLQALVKFQNVSFVYSSRPDQPVLKGLTFTLHPGQMTALVGPNGSGKSTVAALLQNLYQPTQGQVLLDGKPISQYEHRYLHQQVVLVGQEPVLFSGSVRDNITYGLKGCSDEKVLAAARVARVEEFIKEMKHGLDTEVGEKGNQLAVGQKQRLAIARALVRDPQVLILDEATSALDVECEQALQDWKAHEGRTVLVITHRLHTVLSADQILVLRQGELQEHVQLMEGQDLYSRLVQQSRRTETPEMLEPSQGHLSDPE</sequence>
<dbReference type="PANTHER" id="PTHR43394">
    <property type="entry name" value="ATP-DEPENDENT PERMEASE MDL1, MITOCHONDRIAL"/>
    <property type="match status" value="1"/>
</dbReference>
<evidence type="ECO:0000259" key="27">
    <source>
        <dbReference type="PROSITE" id="PS50893"/>
    </source>
</evidence>
<dbReference type="GO" id="GO:0046978">
    <property type="term" value="F:TAP1 binding"/>
    <property type="evidence" value="ECO:0007669"/>
    <property type="project" value="UniProtKB-ARBA"/>
</dbReference>
<dbReference type="GO" id="GO:0002250">
    <property type="term" value="P:adaptive immune response"/>
    <property type="evidence" value="ECO:0007669"/>
    <property type="project" value="UniProtKB-KW"/>
</dbReference>
<dbReference type="GO" id="GO:0005789">
    <property type="term" value="C:endoplasmic reticulum membrane"/>
    <property type="evidence" value="ECO:0007669"/>
    <property type="project" value="UniProtKB-SubCell"/>
</dbReference>
<keyword evidence="7" id="KW-0547">Nucleotide-binding</keyword>
<keyword evidence="5 26" id="KW-0812">Transmembrane</keyword>
<feature type="transmembrane region" description="Helical" evidence="26">
    <location>
        <begin position="61"/>
        <end position="80"/>
    </location>
</feature>
<dbReference type="Gene3D" id="3.40.50.300">
    <property type="entry name" value="P-loop containing nucleotide triphosphate hydrolases"/>
    <property type="match status" value="2"/>
</dbReference>
<dbReference type="InterPro" id="IPR039421">
    <property type="entry name" value="Type_1_exporter"/>
</dbReference>
<feature type="region of interest" description="Disordered" evidence="25">
    <location>
        <begin position="1414"/>
        <end position="1435"/>
    </location>
</feature>
<evidence type="ECO:0000256" key="15">
    <source>
        <dbReference type="ARBA" id="ARBA00022989"/>
    </source>
</evidence>
<feature type="transmembrane region" description="Helical" evidence="26">
    <location>
        <begin position="30"/>
        <end position="49"/>
    </location>
</feature>
<accession>A0A643CFF1</accession>
<keyword evidence="8" id="KW-0256">Endoplasmic reticulum</keyword>
<dbReference type="GO" id="GO:0051603">
    <property type="term" value="P:proteolysis involved in protein catabolic process"/>
    <property type="evidence" value="ECO:0007669"/>
    <property type="project" value="InterPro"/>
</dbReference>
<comment type="caution">
    <text evidence="29">The sequence shown here is derived from an EMBL/GenBank/DDBJ whole genome shotgun (WGS) entry which is preliminary data.</text>
</comment>
<dbReference type="Pfam" id="PF00664">
    <property type="entry name" value="ABC_membrane"/>
    <property type="match status" value="2"/>
</dbReference>
<dbReference type="PROSITE" id="PS50929">
    <property type="entry name" value="ABC_TM1F"/>
    <property type="match status" value="2"/>
</dbReference>
<dbReference type="GO" id="GO:0042287">
    <property type="term" value="F:MHC protein binding"/>
    <property type="evidence" value="ECO:0007669"/>
    <property type="project" value="UniProtKB-ARBA"/>
</dbReference>
<keyword evidence="15 26" id="KW-1133">Transmembrane helix</keyword>
<keyword evidence="13" id="KW-0653">Protein transport</keyword>
<keyword evidence="10" id="KW-0460">Magnesium</keyword>
<dbReference type="EC" id="7.4.2.14" evidence="18"/>
<dbReference type="GO" id="GO:0019885">
    <property type="term" value="P:antigen processing and presentation of endogenous peptide antigen via MHC class I"/>
    <property type="evidence" value="ECO:0007669"/>
    <property type="project" value="UniProtKB-ARBA"/>
</dbReference>
<evidence type="ECO:0000313" key="30">
    <source>
        <dbReference type="Proteomes" id="UP000437017"/>
    </source>
</evidence>
<dbReference type="InterPro" id="IPR029055">
    <property type="entry name" value="Ntn_hydrolases_N"/>
</dbReference>
<dbReference type="GO" id="GO:0015421">
    <property type="term" value="F:ABC-type oligopeptide transporter activity"/>
    <property type="evidence" value="ECO:0007669"/>
    <property type="project" value="TreeGrafter"/>
</dbReference>
<feature type="transmembrane region" description="Helical" evidence="26">
    <location>
        <begin position="154"/>
        <end position="175"/>
    </location>
</feature>
<feature type="domain" description="ABC transporter" evidence="27">
    <location>
        <begin position="1183"/>
        <end position="1417"/>
    </location>
</feature>
<dbReference type="SUPFAM" id="SSF52540">
    <property type="entry name" value="P-loop containing nucleoside triphosphate hydrolases"/>
    <property type="match status" value="2"/>
</dbReference>
<evidence type="ECO:0000256" key="9">
    <source>
        <dbReference type="ARBA" id="ARBA00022840"/>
    </source>
</evidence>
<comment type="similarity">
    <text evidence="3">Belongs to the ABC transporter superfamily. ABCB family. MHC peptide exporter (TC 3.A.1.209) subfamily.</text>
</comment>
<dbReference type="Pfam" id="PF00005">
    <property type="entry name" value="ABC_tran"/>
    <property type="match status" value="2"/>
</dbReference>
<evidence type="ECO:0000256" key="8">
    <source>
        <dbReference type="ARBA" id="ARBA00022824"/>
    </source>
</evidence>
<dbReference type="PRINTS" id="PR01896">
    <property type="entry name" value="TAP1PROTEIN"/>
</dbReference>
<dbReference type="GO" id="GO:0016887">
    <property type="term" value="F:ATP hydrolysis activity"/>
    <property type="evidence" value="ECO:0007669"/>
    <property type="project" value="InterPro"/>
</dbReference>
<dbReference type="Gene3D" id="1.20.1560.10">
    <property type="entry name" value="ABC transporter type 1, transmembrane domain"/>
    <property type="match status" value="2"/>
</dbReference>
<dbReference type="GO" id="GO:0005524">
    <property type="term" value="F:ATP binding"/>
    <property type="evidence" value="ECO:0007669"/>
    <property type="project" value="UniProtKB-KW"/>
</dbReference>
<dbReference type="InterPro" id="IPR027417">
    <property type="entry name" value="P-loop_NTPase"/>
</dbReference>
<dbReference type="GO" id="GO:0015031">
    <property type="term" value="P:protein transport"/>
    <property type="evidence" value="ECO:0007669"/>
    <property type="project" value="UniProtKB-KW"/>
</dbReference>
<feature type="domain" description="ABC transporter" evidence="27">
    <location>
        <begin position="470"/>
        <end position="709"/>
    </location>
</feature>
<evidence type="ECO:0000256" key="5">
    <source>
        <dbReference type="ARBA" id="ARBA00022692"/>
    </source>
</evidence>
<evidence type="ECO:0000256" key="19">
    <source>
        <dbReference type="ARBA" id="ARBA00048240"/>
    </source>
</evidence>
<evidence type="ECO:0000256" key="11">
    <source>
        <dbReference type="ARBA" id="ARBA00022856"/>
    </source>
</evidence>
<evidence type="ECO:0000256" key="21">
    <source>
        <dbReference type="ARBA" id="ARBA00070707"/>
    </source>
</evidence>
<dbReference type="PROSITE" id="PS00211">
    <property type="entry name" value="ABC_TRANSPORTER_1"/>
    <property type="match status" value="1"/>
</dbReference>
<keyword evidence="4" id="KW-0813">Transport</keyword>
<dbReference type="InterPro" id="IPR013305">
    <property type="entry name" value="ABC_Tap-like"/>
</dbReference>
<dbReference type="SMART" id="SM00382">
    <property type="entry name" value="AAA"/>
    <property type="match status" value="2"/>
</dbReference>
<proteinExistence type="inferred from homology"/>
<dbReference type="Proteomes" id="UP000437017">
    <property type="component" value="Unassembled WGS sequence"/>
</dbReference>
<feature type="transmembrane region" description="Helical" evidence="26">
    <location>
        <begin position="372"/>
        <end position="396"/>
    </location>
</feature>
<evidence type="ECO:0000256" key="4">
    <source>
        <dbReference type="ARBA" id="ARBA00022448"/>
    </source>
</evidence>
<dbReference type="GO" id="GO:0015433">
    <property type="term" value="F:ABC-type peptide antigen transporter activity"/>
    <property type="evidence" value="ECO:0007669"/>
    <property type="project" value="UniProtKB-EC"/>
</dbReference>
<evidence type="ECO:0000256" key="10">
    <source>
        <dbReference type="ARBA" id="ARBA00022842"/>
    </source>
</evidence>
<evidence type="ECO:0000256" key="26">
    <source>
        <dbReference type="SAM" id="Phobius"/>
    </source>
</evidence>
<feature type="domain" description="ABC transmembrane type-1" evidence="28">
    <location>
        <begin position="156"/>
        <end position="437"/>
    </location>
</feature>
<dbReference type="Pfam" id="PF00227">
    <property type="entry name" value="Proteasome"/>
    <property type="match status" value="1"/>
</dbReference>
<evidence type="ECO:0000256" key="25">
    <source>
        <dbReference type="SAM" id="MobiDB-lite"/>
    </source>
</evidence>
<dbReference type="FunFam" id="3.40.50.300:FF:000140">
    <property type="entry name" value="Lipid A export ATP-binding/permease protein MsbA"/>
    <property type="match status" value="2"/>
</dbReference>
<evidence type="ECO:0000256" key="12">
    <source>
        <dbReference type="ARBA" id="ARBA00022859"/>
    </source>
</evidence>
<comment type="catalytic activity">
    <reaction evidence="19">
        <text>a peptide antigen(in) + ATP + H2O = a peptide antigen(out) + ADP + phosphate + H(+)</text>
        <dbReference type="Rhea" id="RHEA:65972"/>
        <dbReference type="Rhea" id="RHEA-COMP:16941"/>
        <dbReference type="ChEBI" id="CHEBI:15377"/>
        <dbReference type="ChEBI" id="CHEBI:15378"/>
        <dbReference type="ChEBI" id="CHEBI:30616"/>
        <dbReference type="ChEBI" id="CHEBI:43474"/>
        <dbReference type="ChEBI" id="CHEBI:166823"/>
        <dbReference type="ChEBI" id="CHEBI:456216"/>
        <dbReference type="EC" id="7.4.2.14"/>
    </reaction>
    <physiologicalReaction direction="left-to-right" evidence="19">
        <dbReference type="Rhea" id="RHEA:65973"/>
    </physiologicalReaction>
</comment>
<dbReference type="PROSITE" id="PS50893">
    <property type="entry name" value="ABC_TRANSPORTER_2"/>
    <property type="match status" value="2"/>
</dbReference>
<dbReference type="SUPFAM" id="SSF56235">
    <property type="entry name" value="N-terminal nucleophile aminohydrolases (Ntn hydrolases)"/>
    <property type="match status" value="1"/>
</dbReference>
<evidence type="ECO:0000256" key="6">
    <source>
        <dbReference type="ARBA" id="ARBA00022723"/>
    </source>
</evidence>
<evidence type="ECO:0000256" key="1">
    <source>
        <dbReference type="ARBA" id="ARBA00001946"/>
    </source>
</evidence>
<feature type="domain" description="ABC transmembrane type-1" evidence="28">
    <location>
        <begin position="869"/>
        <end position="1150"/>
    </location>
</feature>